<evidence type="ECO:0000256" key="6">
    <source>
        <dbReference type="PIRNR" id="PIRNR018968"/>
    </source>
</evidence>
<dbReference type="Proteomes" id="UP000244022">
    <property type="component" value="Unassembled WGS sequence"/>
</dbReference>
<organism evidence="9 11">
    <name type="scientific">Enterococcus mundtii</name>
    <dbReference type="NCBI Taxonomy" id="53346"/>
    <lineage>
        <taxon>Bacteria</taxon>
        <taxon>Bacillati</taxon>
        <taxon>Bacillota</taxon>
        <taxon>Bacilli</taxon>
        <taxon>Lactobacillales</taxon>
        <taxon>Enterococcaceae</taxon>
        <taxon>Enterococcus</taxon>
    </lineage>
</organism>
<dbReference type="RefSeq" id="WP_019722990.1">
    <property type="nucleotide sequence ID" value="NZ_CABMMO010000013.1"/>
</dbReference>
<evidence type="ECO:0000256" key="4">
    <source>
        <dbReference type="ARBA" id="ARBA00022989"/>
    </source>
</evidence>
<evidence type="ECO:0000313" key="10">
    <source>
        <dbReference type="EMBL" id="PTO35649.1"/>
    </source>
</evidence>
<evidence type="ECO:0000313" key="11">
    <source>
        <dbReference type="Proteomes" id="UP000189299"/>
    </source>
</evidence>
<dbReference type="EMBL" id="PYGR01000021">
    <property type="protein sequence ID" value="PTO35649.1"/>
    <property type="molecule type" value="Genomic_DNA"/>
</dbReference>
<evidence type="ECO:0000256" key="1">
    <source>
        <dbReference type="ARBA" id="ARBA00004651"/>
    </source>
</evidence>
<comment type="caution">
    <text evidence="9">The sequence shown here is derived from an EMBL/GenBank/DDBJ whole genome shotgun (WGS) entry which is preliminary data.</text>
</comment>
<feature type="transmembrane region" description="Helical" evidence="6">
    <location>
        <begin position="284"/>
        <end position="305"/>
    </location>
</feature>
<reference evidence="10 12" key="2">
    <citation type="submission" date="2018-03" db="EMBL/GenBank/DDBJ databases">
        <title>Draft genome sequences of four Enterococcus mundtii strains isolated from beef slaughterhouses in Kenya.</title>
        <authorList>
            <person name="Wambui J."/>
            <person name="Stevens M."/>
            <person name="Njage P."/>
            <person name="Stephan R."/>
            <person name="Tasara T."/>
        </authorList>
    </citation>
    <scope>NUCLEOTIDE SEQUENCE [LARGE SCALE GENOMIC DNA]</scope>
    <source>
        <strain evidence="10 12">H18-EM</strain>
    </source>
</reference>
<dbReference type="EMBL" id="MSTR01000013">
    <property type="protein sequence ID" value="ONN41665.1"/>
    <property type="molecule type" value="Genomic_DNA"/>
</dbReference>
<dbReference type="AlphaFoldDB" id="A0A1A6GA45"/>
<feature type="transmembrane region" description="Helical" evidence="6">
    <location>
        <begin position="574"/>
        <end position="600"/>
    </location>
</feature>
<evidence type="ECO:0000313" key="13">
    <source>
        <dbReference type="Proteomes" id="UP000557857"/>
    </source>
</evidence>
<feature type="transmembrane region" description="Helical" evidence="6">
    <location>
        <begin position="153"/>
        <end position="176"/>
    </location>
</feature>
<feature type="transmembrane region" description="Helical" evidence="6">
    <location>
        <begin position="229"/>
        <end position="255"/>
    </location>
</feature>
<comment type="subcellular location">
    <subcellularLocation>
        <location evidence="1 6">Cell membrane</location>
        <topology evidence="1 6">Multi-pass membrane protein</topology>
    </subcellularLocation>
</comment>
<evidence type="ECO:0000313" key="8">
    <source>
        <dbReference type="EMBL" id="NMP57376.1"/>
    </source>
</evidence>
<evidence type="ECO:0000313" key="9">
    <source>
        <dbReference type="EMBL" id="ONN41665.1"/>
    </source>
</evidence>
<keyword evidence="6" id="KW-0813">Transport</keyword>
<evidence type="ECO:0000313" key="12">
    <source>
        <dbReference type="Proteomes" id="UP000244022"/>
    </source>
</evidence>
<feature type="transmembrane region" description="Helical" evidence="6">
    <location>
        <begin position="487"/>
        <end position="509"/>
    </location>
</feature>
<evidence type="ECO:0000256" key="5">
    <source>
        <dbReference type="ARBA" id="ARBA00023136"/>
    </source>
</evidence>
<reference evidence="8 13" key="3">
    <citation type="submission" date="2020-04" db="EMBL/GenBank/DDBJ databases">
        <authorList>
            <person name="Abaymova A."/>
            <person name="Teymurazov M."/>
            <person name="Tazyna O."/>
            <person name="Chatushin Y."/>
            <person name="Svetoch E."/>
            <person name="Pereligyn V."/>
            <person name="Pohylenko V."/>
            <person name="Platonov M."/>
            <person name="Kartsev N."/>
            <person name="Skryabin Y."/>
            <person name="Sizova A."/>
            <person name="Solomentsev V."/>
            <person name="Kislichkina A."/>
            <person name="Bogun A."/>
        </authorList>
    </citation>
    <scope>NUCLEOTIDE SEQUENCE [LARGE SCALE GENOMIC DNA]</scope>
    <source>
        <strain evidence="8">SCPM-O-B-8398</strain>
        <strain evidence="13">SCPM-O-B-8398 (E28)</strain>
    </source>
</reference>
<feature type="domain" description="ABC3 transporter permease C-terminal" evidence="7">
    <location>
        <begin position="59"/>
        <end position="179"/>
    </location>
</feature>
<dbReference type="InterPro" id="IPR003838">
    <property type="entry name" value="ABC3_permease_C"/>
</dbReference>
<feature type="transmembrane region" description="Helical" evidence="6">
    <location>
        <begin position="54"/>
        <end position="79"/>
    </location>
</feature>
<dbReference type="PIRSF" id="PIRSF018968">
    <property type="entry name" value="ABC_permease_BceB"/>
    <property type="match status" value="1"/>
</dbReference>
<evidence type="ECO:0000256" key="3">
    <source>
        <dbReference type="ARBA" id="ARBA00022692"/>
    </source>
</evidence>
<dbReference type="Proteomes" id="UP000189299">
    <property type="component" value="Unassembled WGS sequence"/>
</dbReference>
<gene>
    <name evidence="9" type="ORF">BTN92_12475</name>
    <name evidence="10" type="ORF">C6N14_06830</name>
    <name evidence="8" type="ORF">HI921_02670</name>
</gene>
<name>A0A1A6GA45_ENTMU</name>
<keyword evidence="2 6" id="KW-1003">Cell membrane</keyword>
<keyword evidence="3 6" id="KW-0812">Transmembrane</keyword>
<dbReference type="GO" id="GO:0055085">
    <property type="term" value="P:transmembrane transport"/>
    <property type="evidence" value="ECO:0007669"/>
    <property type="project" value="UniProtKB-UniRule"/>
</dbReference>
<keyword evidence="4 6" id="KW-1133">Transmembrane helix</keyword>
<proteinExistence type="inferred from homology"/>
<reference evidence="9 11" key="1">
    <citation type="submission" date="2016-12" db="EMBL/GenBank/DDBJ databases">
        <authorList>
            <person name="Song W.-J."/>
            <person name="Kurnit D.M."/>
        </authorList>
    </citation>
    <scope>NUCLEOTIDE SEQUENCE [LARGE SCALE GENOMIC DNA]</scope>
    <source>
        <strain evidence="9 11">CGB1038-1_S1</strain>
    </source>
</reference>
<dbReference type="PANTHER" id="PTHR46795:SF3">
    <property type="entry name" value="ABC TRANSPORTER PERMEASE"/>
    <property type="match status" value="1"/>
</dbReference>
<dbReference type="Proteomes" id="UP000557857">
    <property type="component" value="Unassembled WGS sequence"/>
</dbReference>
<dbReference type="Pfam" id="PF02687">
    <property type="entry name" value="FtsX"/>
    <property type="match status" value="1"/>
</dbReference>
<accession>A0A1A6GA45</accession>
<protein>
    <submittedName>
        <fullName evidence="9">ABC transporter permease</fullName>
    </submittedName>
</protein>
<dbReference type="GO" id="GO:0005886">
    <property type="term" value="C:plasma membrane"/>
    <property type="evidence" value="ECO:0007669"/>
    <property type="project" value="UniProtKB-SubCell"/>
</dbReference>
<feature type="transmembrane region" description="Helical" evidence="6">
    <location>
        <begin position="14"/>
        <end position="34"/>
    </location>
</feature>
<feature type="transmembrane region" description="Helical" evidence="6">
    <location>
        <begin position="540"/>
        <end position="562"/>
    </location>
</feature>
<sequence>MLWKLSLTGIKSRLRDYIVLFSGLVMASAIFYMFESMASNTDFLNNNSTLAMTVFIFRFGSVLLGIITFVYILYANSFLMTMRQKDYAMFMMLGAKGRKIAQMIFSETLIVGTVATLVGSALGIGLTSVVHRLLVAQLNIKITHFTPFNMNGLLITLLFFIVLFLLAAFVNAFSIVKKPILTLLRADQTPAQMKQHKFLFFLEVVLGIIFIGVGYYMMANIGTYQLMGIAVALVTIVLGTYFIFHSVIIFFLKLLKKTENLSMKKLNNFTLSQLSFRIREYTQMLSMVAMLLALALGALTVGLGFKNQITQLTNEVSNYDLVLNQSELIDQSKVAKLSPTINAVYQQKEDEKTVYYNYSEFEQNPFLIMENQTPNTGERNVKTKKVTAEELATNLNYQDELRYYELPEQREKEIKLLPAEEFAQLNLPQTSMQLIQAKDFHESIEQIGDLVAENNKNNESLKDGMFSFTQKYDAYQMINGMFSGFEFMGFFLGIAFLTMLASCLMFKILSGSKSDVVRYEMLGKIGARQALLKQSIRREIGILFLAPGILGAIHVLFGLQMFTVLMDDPYHNLWIPFTIFFVLYFIYYVVTTWLYTGIVLNKKE</sequence>
<comment type="similarity">
    <text evidence="6">Belongs to the ABC-4 integral membrane protein family.</text>
</comment>
<dbReference type="OrthoDB" id="1705903at2"/>
<dbReference type="PANTHER" id="PTHR46795">
    <property type="entry name" value="ABC TRANSPORTER PERMEASE-RELATED-RELATED"/>
    <property type="match status" value="1"/>
</dbReference>
<dbReference type="STRING" id="53346.A5802_002758"/>
<feature type="transmembrane region" description="Helical" evidence="6">
    <location>
        <begin position="100"/>
        <end position="124"/>
    </location>
</feature>
<evidence type="ECO:0000259" key="7">
    <source>
        <dbReference type="Pfam" id="PF02687"/>
    </source>
</evidence>
<dbReference type="InterPro" id="IPR052536">
    <property type="entry name" value="ABC-4_Integral_Memb_Prot"/>
</dbReference>
<dbReference type="InterPro" id="IPR027022">
    <property type="entry name" value="ABC_permease_BceB-typ"/>
</dbReference>
<feature type="transmembrane region" description="Helical" evidence="6">
    <location>
        <begin position="197"/>
        <end position="217"/>
    </location>
</feature>
<keyword evidence="5 6" id="KW-0472">Membrane</keyword>
<evidence type="ECO:0000256" key="2">
    <source>
        <dbReference type="ARBA" id="ARBA00022475"/>
    </source>
</evidence>
<dbReference type="EMBL" id="JABCAG010000004">
    <property type="protein sequence ID" value="NMP57376.1"/>
    <property type="molecule type" value="Genomic_DNA"/>
</dbReference>